<organism evidence="1 2">
    <name type="scientific">Deinococcus maricopensis (strain DSM 21211 / LMG 22137 / NRRL B-23946 / LB-34)</name>
    <dbReference type="NCBI Taxonomy" id="709986"/>
    <lineage>
        <taxon>Bacteria</taxon>
        <taxon>Thermotogati</taxon>
        <taxon>Deinococcota</taxon>
        <taxon>Deinococci</taxon>
        <taxon>Deinococcales</taxon>
        <taxon>Deinococcaceae</taxon>
        <taxon>Deinococcus</taxon>
    </lineage>
</organism>
<dbReference type="EMBL" id="CP002454">
    <property type="protein sequence ID" value="ADV68340.1"/>
    <property type="molecule type" value="Genomic_DNA"/>
</dbReference>
<keyword evidence="2" id="KW-1185">Reference proteome</keyword>
<dbReference type="Proteomes" id="UP000008635">
    <property type="component" value="Chromosome"/>
</dbReference>
<dbReference type="HOGENOM" id="CLU_040417_0_0_0"/>
<protein>
    <submittedName>
        <fullName evidence="1">Uncharacterized protein</fullName>
    </submittedName>
</protein>
<dbReference type="OrthoDB" id="56388at2"/>
<reference evidence="2" key="2">
    <citation type="submission" date="2011-01" db="EMBL/GenBank/DDBJ databases">
        <title>The complete genome of Deinococcus maricopensis DSM 21211.</title>
        <authorList>
            <consortium name="US DOE Joint Genome Institute (JGI-PGF)"/>
            <person name="Lucas S."/>
            <person name="Copeland A."/>
            <person name="Lapidus A."/>
            <person name="Goodwin L."/>
            <person name="Pitluck S."/>
            <person name="Kyrpides N."/>
            <person name="Mavromatis K."/>
            <person name="Pagani I."/>
            <person name="Ivanova N."/>
            <person name="Ovchinnikova G."/>
            <person name="Zeytun A."/>
            <person name="Detter J.C."/>
            <person name="Han C."/>
            <person name="Land M."/>
            <person name="Hauser L."/>
            <person name="Markowitz V."/>
            <person name="Cheng J.-F."/>
            <person name="Hugenholtz P."/>
            <person name="Woyke T."/>
            <person name="Wu D."/>
            <person name="Pukall R."/>
            <person name="Gehrich-Schroeter G."/>
            <person name="Brambilla E."/>
            <person name="Klenk H.-P."/>
            <person name="Eisen J.A."/>
        </authorList>
    </citation>
    <scope>NUCLEOTIDE SEQUENCE [LARGE SCALE GENOMIC DNA]</scope>
    <source>
        <strain evidence="2">DSM 21211 / LMG 22137 / NRRL B-23946 / LB-34</strain>
    </source>
</reference>
<evidence type="ECO:0000313" key="2">
    <source>
        <dbReference type="Proteomes" id="UP000008635"/>
    </source>
</evidence>
<accession>E8UBA1</accession>
<reference evidence="1 2" key="1">
    <citation type="journal article" date="2011" name="Stand. Genomic Sci.">
        <title>Complete genome sequence of Deinococcus maricopensis type strain (LB-34).</title>
        <authorList>
            <person name="Pukall R."/>
            <person name="Zeytun A."/>
            <person name="Lucas S."/>
            <person name="Lapidus A."/>
            <person name="Hammon N."/>
            <person name="Deshpande S."/>
            <person name="Nolan M."/>
            <person name="Cheng J.F."/>
            <person name="Pitluck S."/>
            <person name="Liolios K."/>
            <person name="Pagani I."/>
            <person name="Mikhailova N."/>
            <person name="Ivanova N."/>
            <person name="Mavromatis K."/>
            <person name="Pati A."/>
            <person name="Tapia R."/>
            <person name="Han C."/>
            <person name="Goodwin L."/>
            <person name="Chen A."/>
            <person name="Palaniappan K."/>
            <person name="Land M."/>
            <person name="Hauser L."/>
            <person name="Chang Y.J."/>
            <person name="Jeffries C.D."/>
            <person name="Brambilla E.M."/>
            <person name="Rohde M."/>
            <person name="Goker M."/>
            <person name="Detter J.C."/>
            <person name="Woyke T."/>
            <person name="Bristow J."/>
            <person name="Eisen J.A."/>
            <person name="Markowitz V."/>
            <person name="Hugenholtz P."/>
            <person name="Kyrpides N.C."/>
            <person name="Klenk H.P."/>
        </authorList>
    </citation>
    <scope>NUCLEOTIDE SEQUENCE [LARGE SCALE GENOMIC DNA]</scope>
    <source>
        <strain evidence="2">DSM 21211 / LMG 22137 / NRRL B-23946 / LB-34</strain>
    </source>
</reference>
<dbReference type="eggNOG" id="COG0457">
    <property type="taxonomic scope" value="Bacteria"/>
</dbReference>
<name>E8UBA1_DEIML</name>
<dbReference type="KEGG" id="dmr:Deima_2710"/>
<dbReference type="RefSeq" id="WP_013557844.1">
    <property type="nucleotide sequence ID" value="NC_014958.1"/>
</dbReference>
<evidence type="ECO:0000313" key="1">
    <source>
        <dbReference type="EMBL" id="ADV68340.1"/>
    </source>
</evidence>
<proteinExistence type="predicted"/>
<dbReference type="STRING" id="709986.Deima_2710"/>
<dbReference type="AlphaFoldDB" id="E8UBA1"/>
<gene>
    <name evidence="1" type="ordered locus">Deima_2710</name>
</gene>
<sequence>MQTIDELLELAEQQTPPEAAIPFLEQAVRLADAQQDRDAAFRARVELVRAASFSGFPDKALIHFAWLIGTFDRHRAQFERHTYIVMWMYKWILAAAIDNPAFPLGRLQRLEADFERRTREYGFGAHYQAYHRLMLTKQMGDAEGAQAAFLAWRSLPRDMISDCEACEQNKVMGYYAWRGNAGAAVKLGRDIIDQGMSCHNVPTVTYANLLLPLLATGDADGARHAHREGLRLARSDRNFIETIAEHLRYLLVVGEVDAALGVWAEHLPLALGVRNRNDLFEFLGASAALWRALEGAGTVRVALPPAFALRRADDTYAPERLSAHFLREAATLAGLFDARNGTGRYAERLGQVLALRA</sequence>